<organism evidence="1">
    <name type="scientific">marine metagenome</name>
    <dbReference type="NCBI Taxonomy" id="408172"/>
    <lineage>
        <taxon>unclassified sequences</taxon>
        <taxon>metagenomes</taxon>
        <taxon>ecological metagenomes</taxon>
    </lineage>
</organism>
<sequence>MITRIISTFLLFAFDFCAFAETYDLGRFEREVLVPGSRDALQLEVL</sequence>
<name>A0A382QN67_9ZZZZ</name>
<reference evidence="1" key="1">
    <citation type="submission" date="2018-05" db="EMBL/GenBank/DDBJ databases">
        <authorList>
            <person name="Lanie J.A."/>
            <person name="Ng W.-L."/>
            <person name="Kazmierczak K.M."/>
            <person name="Andrzejewski T.M."/>
            <person name="Davidsen T.M."/>
            <person name="Wayne K.J."/>
            <person name="Tettelin H."/>
            <person name="Glass J.I."/>
            <person name="Rusch D."/>
            <person name="Podicherti R."/>
            <person name="Tsui H.-C.T."/>
            <person name="Winkler M.E."/>
        </authorList>
    </citation>
    <scope>NUCLEOTIDE SEQUENCE</scope>
</reference>
<proteinExistence type="predicted"/>
<evidence type="ECO:0000313" key="1">
    <source>
        <dbReference type="EMBL" id="SVC86969.1"/>
    </source>
</evidence>
<feature type="non-terminal residue" evidence="1">
    <location>
        <position position="46"/>
    </location>
</feature>
<gene>
    <name evidence="1" type="ORF">METZ01_LOCUS339823</name>
</gene>
<dbReference type="EMBL" id="UINC01115724">
    <property type="protein sequence ID" value="SVC86969.1"/>
    <property type="molecule type" value="Genomic_DNA"/>
</dbReference>
<accession>A0A382QN67</accession>
<dbReference type="AlphaFoldDB" id="A0A382QN67"/>
<protein>
    <submittedName>
        <fullName evidence="1">Uncharacterized protein</fullName>
    </submittedName>
</protein>